<sequence>MYLHCSDLGEVRRCYTDVVGLSEIFVSIEDGVVGYRVGDLQITIEERSDVEPAASGWAKQLGWDGGTATAPSWGIELDAASFVRAVDAATAAGMPCHRAEPQWVGYWSFPVRDPMGNTVELSTTDRNAWSADTE</sequence>
<organism evidence="1 2">
    <name type="scientific">Ilumatobacter fluminis</name>
    <dbReference type="NCBI Taxonomy" id="467091"/>
    <lineage>
        <taxon>Bacteria</taxon>
        <taxon>Bacillati</taxon>
        <taxon>Actinomycetota</taxon>
        <taxon>Acidimicrobiia</taxon>
        <taxon>Acidimicrobiales</taxon>
        <taxon>Ilumatobacteraceae</taxon>
        <taxon>Ilumatobacter</taxon>
    </lineage>
</organism>
<dbReference type="SUPFAM" id="SSF54593">
    <property type="entry name" value="Glyoxalase/Bleomycin resistance protein/Dihydroxybiphenyl dioxygenase"/>
    <property type="match status" value="1"/>
</dbReference>
<evidence type="ECO:0000313" key="2">
    <source>
        <dbReference type="Proteomes" id="UP000294558"/>
    </source>
</evidence>
<protein>
    <submittedName>
        <fullName evidence="1">Catechol 2,3-dioxygenase-like lactoylglutathione lyase family enzyme</fullName>
    </submittedName>
</protein>
<proteinExistence type="predicted"/>
<dbReference type="AlphaFoldDB" id="A0A4R7I0I5"/>
<keyword evidence="1" id="KW-0456">Lyase</keyword>
<keyword evidence="1" id="KW-0560">Oxidoreductase</keyword>
<dbReference type="Proteomes" id="UP000294558">
    <property type="component" value="Unassembled WGS sequence"/>
</dbReference>
<accession>A0A4R7I0I5</accession>
<name>A0A4R7I0I5_9ACTN</name>
<dbReference type="Gene3D" id="3.10.180.10">
    <property type="entry name" value="2,3-Dihydroxybiphenyl 1,2-Dioxygenase, domain 1"/>
    <property type="match status" value="1"/>
</dbReference>
<dbReference type="GO" id="GO:0016829">
    <property type="term" value="F:lyase activity"/>
    <property type="evidence" value="ECO:0007669"/>
    <property type="project" value="UniProtKB-KW"/>
</dbReference>
<dbReference type="InterPro" id="IPR029068">
    <property type="entry name" value="Glyas_Bleomycin-R_OHBP_Dase"/>
</dbReference>
<gene>
    <name evidence="1" type="ORF">BDK89_1945</name>
</gene>
<dbReference type="RefSeq" id="WP_133868747.1">
    <property type="nucleotide sequence ID" value="NZ_SOAU01000001.1"/>
</dbReference>
<dbReference type="OrthoDB" id="8018325at2"/>
<reference evidence="1 2" key="1">
    <citation type="submission" date="2019-03" db="EMBL/GenBank/DDBJ databases">
        <title>Sequencing the genomes of 1000 actinobacteria strains.</title>
        <authorList>
            <person name="Klenk H.-P."/>
        </authorList>
    </citation>
    <scope>NUCLEOTIDE SEQUENCE [LARGE SCALE GENOMIC DNA]</scope>
    <source>
        <strain evidence="1 2">DSM 18936</strain>
    </source>
</reference>
<comment type="caution">
    <text evidence="1">The sequence shown here is derived from an EMBL/GenBank/DDBJ whole genome shotgun (WGS) entry which is preliminary data.</text>
</comment>
<dbReference type="EMBL" id="SOAU01000001">
    <property type="protein sequence ID" value="TDT16359.1"/>
    <property type="molecule type" value="Genomic_DNA"/>
</dbReference>
<dbReference type="GO" id="GO:0051213">
    <property type="term" value="F:dioxygenase activity"/>
    <property type="evidence" value="ECO:0007669"/>
    <property type="project" value="UniProtKB-KW"/>
</dbReference>
<evidence type="ECO:0000313" key="1">
    <source>
        <dbReference type="EMBL" id="TDT16359.1"/>
    </source>
</evidence>
<keyword evidence="2" id="KW-1185">Reference proteome</keyword>
<keyword evidence="1" id="KW-0223">Dioxygenase</keyword>